<dbReference type="GO" id="GO:0051205">
    <property type="term" value="P:protein insertion into membrane"/>
    <property type="evidence" value="ECO:0007669"/>
    <property type="project" value="UniProtKB-UniRule"/>
</dbReference>
<keyword evidence="5 6" id="KW-0449">Lipoprotein</keyword>
<name>A0AA37WG99_9ALTE</name>
<reference evidence="7" key="1">
    <citation type="journal article" date="2014" name="Int. J. Syst. Evol. Microbiol.">
        <title>Complete genome sequence of Corynebacterium casei LMG S-19264T (=DSM 44701T), isolated from a smear-ripened cheese.</title>
        <authorList>
            <consortium name="US DOE Joint Genome Institute (JGI-PGF)"/>
            <person name="Walter F."/>
            <person name="Albersmeier A."/>
            <person name="Kalinowski J."/>
            <person name="Ruckert C."/>
        </authorList>
    </citation>
    <scope>NUCLEOTIDE SEQUENCE</scope>
    <source>
        <strain evidence="7">NBRC 110023</strain>
    </source>
</reference>
<gene>
    <name evidence="6 7" type="primary">bamC</name>
    <name evidence="7" type="ORF">GCM10007852_08690</name>
</gene>
<dbReference type="EMBL" id="BSOT01000005">
    <property type="protein sequence ID" value="GLR69961.1"/>
    <property type="molecule type" value="Genomic_DNA"/>
</dbReference>
<comment type="subunit">
    <text evidence="6">Part of the Bam complex.</text>
</comment>
<dbReference type="PROSITE" id="PS51257">
    <property type="entry name" value="PROKAR_LIPOPROTEIN"/>
    <property type="match status" value="1"/>
</dbReference>
<keyword evidence="1 6" id="KW-0732">Signal</keyword>
<dbReference type="Pfam" id="PF06804">
    <property type="entry name" value="Lipoprotein_18"/>
    <property type="match status" value="1"/>
</dbReference>
<dbReference type="GO" id="GO:0009279">
    <property type="term" value="C:cell outer membrane"/>
    <property type="evidence" value="ECO:0007669"/>
    <property type="project" value="UniProtKB-SubCell"/>
</dbReference>
<keyword evidence="4 6" id="KW-0998">Cell outer membrane</keyword>
<dbReference type="Gene3D" id="3.30.310.170">
    <property type="entry name" value="Outer membrane protein assembly factor BamC"/>
    <property type="match status" value="1"/>
</dbReference>
<keyword evidence="3 6" id="KW-0564">Palmitate</keyword>
<evidence type="ECO:0000313" key="7">
    <source>
        <dbReference type="EMBL" id="GLR69961.1"/>
    </source>
</evidence>
<proteinExistence type="inferred from homology"/>
<dbReference type="RefSeq" id="WP_284216267.1">
    <property type="nucleotide sequence ID" value="NZ_BSOT01000005.1"/>
</dbReference>
<evidence type="ECO:0000256" key="2">
    <source>
        <dbReference type="ARBA" id="ARBA00023136"/>
    </source>
</evidence>
<comment type="function">
    <text evidence="6">Part of the outer membrane protein assembly complex, which is involved in assembly and insertion of beta-barrel proteins into the outer membrane.</text>
</comment>
<keyword evidence="2 6" id="KW-0472">Membrane</keyword>
<evidence type="ECO:0000256" key="3">
    <source>
        <dbReference type="ARBA" id="ARBA00023139"/>
    </source>
</evidence>
<comment type="caution">
    <text evidence="7">The sequence shown here is derived from an EMBL/GenBank/DDBJ whole genome shotgun (WGS) entry which is preliminary data.</text>
</comment>
<dbReference type="GO" id="GO:0043165">
    <property type="term" value="P:Gram-negative-bacterium-type cell outer membrane assembly"/>
    <property type="evidence" value="ECO:0007669"/>
    <property type="project" value="UniProtKB-UniRule"/>
</dbReference>
<comment type="subcellular location">
    <subcellularLocation>
        <location evidence="6">Cell outer membrane</location>
        <topology evidence="6">Lipid-anchor</topology>
    </subcellularLocation>
</comment>
<dbReference type="InterPro" id="IPR010653">
    <property type="entry name" value="NlpB/DapX"/>
</dbReference>
<sequence>MNNKNVLALAVVGVFLSACSSVDDRAAASGDFEYLEHETVAPIKVPEDLTVPPTNSRYAIPDLATETSSVLVGNDISVASPRLVIPLVSGSHVEEGSKEAKVLFDQINDKEPLEKTIWDTVLAYLELNNIGVESFDKDTNELVTDWVIDRQEDDASWYEFSSEYIEKARKFKLNLDLAPHGRTAALTSKMIKYLDEDGNDSLVNVNPIDKRTDEVNFINFIIAEYDFGIRLERSQRIAKIRDGFSSQMGFNADGDAAVMIDAVYADAWPRLQLVLRKMGFDVVDLDQSSGLLFVKYNGPDDSWFSGWFSDDELPLDEDDYRLIVEKAGDKTSITFKDIENEPFSAQKVSEIYPAFSEYMAASDLDI</sequence>
<dbReference type="InterPro" id="IPR014524">
    <property type="entry name" value="BamC"/>
</dbReference>
<evidence type="ECO:0000313" key="8">
    <source>
        <dbReference type="Proteomes" id="UP001156601"/>
    </source>
</evidence>
<dbReference type="Proteomes" id="UP001156601">
    <property type="component" value="Unassembled WGS sequence"/>
</dbReference>
<dbReference type="AlphaFoldDB" id="A0AA37WG99"/>
<evidence type="ECO:0000256" key="6">
    <source>
        <dbReference type="HAMAP-Rule" id="MF_00924"/>
    </source>
</evidence>
<dbReference type="InterPro" id="IPR042268">
    <property type="entry name" value="BamC_C"/>
</dbReference>
<reference evidence="7" key="2">
    <citation type="submission" date="2023-01" db="EMBL/GenBank/DDBJ databases">
        <title>Draft genome sequence of Agaribacter marinus strain NBRC 110023.</title>
        <authorList>
            <person name="Sun Q."/>
            <person name="Mori K."/>
        </authorList>
    </citation>
    <scope>NUCLEOTIDE SEQUENCE</scope>
    <source>
        <strain evidence="7">NBRC 110023</strain>
    </source>
</reference>
<evidence type="ECO:0000256" key="5">
    <source>
        <dbReference type="ARBA" id="ARBA00023288"/>
    </source>
</evidence>
<protein>
    <recommendedName>
        <fullName evidence="6">Outer membrane protein assembly factor BamC</fullName>
    </recommendedName>
</protein>
<organism evidence="7 8">
    <name type="scientific">Agaribacter marinus</name>
    <dbReference type="NCBI Taxonomy" id="1431249"/>
    <lineage>
        <taxon>Bacteria</taxon>
        <taxon>Pseudomonadati</taxon>
        <taxon>Pseudomonadota</taxon>
        <taxon>Gammaproteobacteria</taxon>
        <taxon>Alteromonadales</taxon>
        <taxon>Alteromonadaceae</taxon>
        <taxon>Agaribacter</taxon>
    </lineage>
</organism>
<dbReference type="HAMAP" id="MF_00924">
    <property type="entry name" value="OM_assembly_BamC"/>
    <property type="match status" value="1"/>
</dbReference>
<evidence type="ECO:0000256" key="4">
    <source>
        <dbReference type="ARBA" id="ARBA00023237"/>
    </source>
</evidence>
<keyword evidence="8" id="KW-1185">Reference proteome</keyword>
<comment type="similarity">
    <text evidence="6">Belongs to the BamC family.</text>
</comment>
<accession>A0AA37WG99</accession>
<evidence type="ECO:0000256" key="1">
    <source>
        <dbReference type="ARBA" id="ARBA00022729"/>
    </source>
</evidence>
<dbReference type="Gene3D" id="3.30.530.50">
    <property type="match status" value="1"/>
</dbReference>